<dbReference type="InterPro" id="IPR032799">
    <property type="entry name" value="TAXi_C"/>
</dbReference>
<dbReference type="Proteomes" id="UP001177140">
    <property type="component" value="Unassembled WGS sequence"/>
</dbReference>
<dbReference type="InterPro" id="IPR032861">
    <property type="entry name" value="TAXi_N"/>
</dbReference>
<dbReference type="Pfam" id="PF14543">
    <property type="entry name" value="TAXi_N"/>
    <property type="match status" value="1"/>
</dbReference>
<evidence type="ECO:0000256" key="3">
    <source>
        <dbReference type="ARBA" id="ARBA00022729"/>
    </source>
</evidence>
<evidence type="ECO:0000313" key="8">
    <source>
        <dbReference type="EMBL" id="MCL7036444.1"/>
    </source>
</evidence>
<feature type="active site" evidence="5">
    <location>
        <position position="375"/>
    </location>
</feature>
<evidence type="ECO:0000256" key="5">
    <source>
        <dbReference type="PIRSR" id="PIRSR601461-1"/>
    </source>
</evidence>
<comment type="caution">
    <text evidence="8">The sequence shown here is derived from an EMBL/GenBank/DDBJ whole genome shotgun (WGS) entry which is preliminary data.</text>
</comment>
<feature type="active site" evidence="5">
    <location>
        <position position="169"/>
    </location>
</feature>
<dbReference type="PROSITE" id="PS51767">
    <property type="entry name" value="PEPTIDASE_A1"/>
    <property type="match status" value="1"/>
</dbReference>
<evidence type="ECO:0000259" key="7">
    <source>
        <dbReference type="PROSITE" id="PS51767"/>
    </source>
</evidence>
<accession>A0AA41SBM2</accession>
<evidence type="ECO:0000256" key="4">
    <source>
        <dbReference type="ARBA" id="ARBA00022801"/>
    </source>
</evidence>
<proteinExistence type="inferred from homology"/>
<dbReference type="FunFam" id="2.40.70.10:FF:000019">
    <property type="entry name" value="aspartyl protease family protein 2"/>
    <property type="match status" value="1"/>
</dbReference>
<keyword evidence="4" id="KW-0378">Hydrolase</keyword>
<dbReference type="PRINTS" id="PR00792">
    <property type="entry name" value="PEPSIN"/>
</dbReference>
<keyword evidence="3 6" id="KW-0732">Signal</keyword>
<dbReference type="PANTHER" id="PTHR47967">
    <property type="entry name" value="OS07G0603500 PROTEIN-RELATED"/>
    <property type="match status" value="1"/>
</dbReference>
<dbReference type="AlphaFoldDB" id="A0AA41SBM2"/>
<keyword evidence="2" id="KW-0645">Protease</keyword>
<dbReference type="GO" id="GO:0006508">
    <property type="term" value="P:proteolysis"/>
    <property type="evidence" value="ECO:0007669"/>
    <property type="project" value="UniProtKB-KW"/>
</dbReference>
<dbReference type="InterPro" id="IPR033121">
    <property type="entry name" value="PEPTIDASE_A1"/>
</dbReference>
<protein>
    <recommendedName>
        <fullName evidence="7">Peptidase A1 domain-containing protein</fullName>
    </recommendedName>
</protein>
<dbReference type="Gene3D" id="2.40.70.10">
    <property type="entry name" value="Acid Proteases"/>
    <property type="match status" value="2"/>
</dbReference>
<comment type="similarity">
    <text evidence="1">Belongs to the peptidase A1 family.</text>
</comment>
<feature type="domain" description="Peptidase A1" evidence="7">
    <location>
        <begin position="151"/>
        <end position="491"/>
    </location>
</feature>
<keyword evidence="9" id="KW-1185">Reference proteome</keyword>
<dbReference type="EMBL" id="JAJJMA010168028">
    <property type="protein sequence ID" value="MCL7036444.1"/>
    <property type="molecule type" value="Genomic_DNA"/>
</dbReference>
<dbReference type="GO" id="GO:0004190">
    <property type="term" value="F:aspartic-type endopeptidase activity"/>
    <property type="evidence" value="ECO:0007669"/>
    <property type="project" value="InterPro"/>
</dbReference>
<gene>
    <name evidence="8" type="ORF">MKW94_022344</name>
</gene>
<name>A0AA41SBM2_PAPNU</name>
<evidence type="ECO:0000313" key="9">
    <source>
        <dbReference type="Proteomes" id="UP001177140"/>
    </source>
</evidence>
<dbReference type="InterPro" id="IPR033873">
    <property type="entry name" value="CND41-like"/>
</dbReference>
<dbReference type="FunFam" id="2.40.70.10:FF:000010">
    <property type="entry name" value="Aspartyl protease family protein 2"/>
    <property type="match status" value="1"/>
</dbReference>
<dbReference type="PANTHER" id="PTHR47967:SF60">
    <property type="entry name" value="PROTEIN ASPARTIC PROTEASE IN GUARD CELL 1-LIKE"/>
    <property type="match status" value="1"/>
</dbReference>
<evidence type="ECO:0000256" key="1">
    <source>
        <dbReference type="ARBA" id="ARBA00007447"/>
    </source>
</evidence>
<feature type="chain" id="PRO_5041450012" description="Peptidase A1 domain-containing protein" evidence="6">
    <location>
        <begin position="21"/>
        <end position="496"/>
    </location>
</feature>
<reference evidence="8" key="1">
    <citation type="submission" date="2022-03" db="EMBL/GenBank/DDBJ databases">
        <title>A functionally conserved STORR gene fusion in Papaver species that diverged 16.8 million years ago.</title>
        <authorList>
            <person name="Catania T."/>
        </authorList>
    </citation>
    <scope>NUCLEOTIDE SEQUENCE</scope>
    <source>
        <strain evidence="8">S-191538</strain>
    </source>
</reference>
<dbReference type="CDD" id="cd05472">
    <property type="entry name" value="cnd41_like"/>
    <property type="match status" value="1"/>
</dbReference>
<feature type="signal peptide" evidence="6">
    <location>
        <begin position="1"/>
        <end position="20"/>
    </location>
</feature>
<dbReference type="InterPro" id="IPR001461">
    <property type="entry name" value="Aspartic_peptidase_A1"/>
</dbReference>
<dbReference type="InterPro" id="IPR051708">
    <property type="entry name" value="Plant_Aspart_Prot_A1"/>
</dbReference>
<evidence type="ECO:0000256" key="6">
    <source>
        <dbReference type="SAM" id="SignalP"/>
    </source>
</evidence>
<sequence>MKTAFFFILTAAFLFTSGFSKQLHFQTLVPNPLSSSKPQSVNLDDFSWSESESLTTTTTTESTTESSLAGEAKSILTLNLQHVDSLTSKEDETHESLLKSRLRRDEARVNTLKSMAVKARSSSPGKNVTGSRGKDFSASIISGLAQGSGEYFTRLGVGTPPKYAYMVLDTGSDIPWIQCQPCRKCYSQTDPIFNPSKSKSYAGVTCSSPLCRKLDASGCNQKKSCLYQVSYGDGSFTFGELATETFTFRGTKIPKIALGCGHDNEGLFVGAAGILGLGRGRLSFPTQSDHRFGGKFSYCLVDRTSSTSSKPSSVVFGESSVSKSAVFTPMLQNPKLDTFYYVGLLGISVGGVRVSAIRSSFFRLDKAGNGGVIIDSGTSVTRLTRPAYTALRDAFRVGTKGLKSAPGFSLFDTCYDLSGQKEVKVPTVVMHFGGGADVSLPAANYLIPVDTNGVFCFAFAGTTGGLSIIGNIQQQGIRVVFDRAGSRVGFAPRGCA</sequence>
<dbReference type="InterPro" id="IPR021109">
    <property type="entry name" value="Peptidase_aspartic_dom_sf"/>
</dbReference>
<evidence type="ECO:0000256" key="2">
    <source>
        <dbReference type="ARBA" id="ARBA00022670"/>
    </source>
</evidence>
<dbReference type="SUPFAM" id="SSF50630">
    <property type="entry name" value="Acid proteases"/>
    <property type="match status" value="1"/>
</dbReference>
<dbReference type="Pfam" id="PF14541">
    <property type="entry name" value="TAXi_C"/>
    <property type="match status" value="1"/>
</dbReference>
<organism evidence="8 9">
    <name type="scientific">Papaver nudicaule</name>
    <name type="common">Iceland poppy</name>
    <dbReference type="NCBI Taxonomy" id="74823"/>
    <lineage>
        <taxon>Eukaryota</taxon>
        <taxon>Viridiplantae</taxon>
        <taxon>Streptophyta</taxon>
        <taxon>Embryophyta</taxon>
        <taxon>Tracheophyta</taxon>
        <taxon>Spermatophyta</taxon>
        <taxon>Magnoliopsida</taxon>
        <taxon>Ranunculales</taxon>
        <taxon>Papaveraceae</taxon>
        <taxon>Papaveroideae</taxon>
        <taxon>Papaver</taxon>
    </lineage>
</organism>